<evidence type="ECO:0000313" key="8">
    <source>
        <dbReference type="Proteomes" id="UP000824082"/>
    </source>
</evidence>
<evidence type="ECO:0000256" key="2">
    <source>
        <dbReference type="ARBA" id="ARBA00022679"/>
    </source>
</evidence>
<dbReference type="CDD" id="cd03357">
    <property type="entry name" value="LbH_MAT_GAT"/>
    <property type="match status" value="1"/>
</dbReference>
<dbReference type="PROSITE" id="PS00101">
    <property type="entry name" value="HEXAPEP_TRANSFERASES"/>
    <property type="match status" value="1"/>
</dbReference>
<comment type="caution">
    <text evidence="7">The sequence shown here is derived from an EMBL/GenBank/DDBJ whole genome shotgun (WGS) entry which is preliminary data.</text>
</comment>
<dbReference type="PANTHER" id="PTHR43017:SF1">
    <property type="entry name" value="ACETYLTRANSFERASE YJL218W-RELATED"/>
    <property type="match status" value="1"/>
</dbReference>
<evidence type="ECO:0000313" key="7">
    <source>
        <dbReference type="EMBL" id="HIU41146.1"/>
    </source>
</evidence>
<dbReference type="InterPro" id="IPR001451">
    <property type="entry name" value="Hexapep"/>
</dbReference>
<name>A0A9D1IQZ5_9FIRM</name>
<keyword evidence="2 5" id="KW-0808">Transferase</keyword>
<keyword evidence="4 5" id="KW-0012">Acyltransferase</keyword>
<evidence type="ECO:0000256" key="4">
    <source>
        <dbReference type="ARBA" id="ARBA00023315"/>
    </source>
</evidence>
<feature type="domain" description="Maltose/galactoside acetyltransferase" evidence="6">
    <location>
        <begin position="6"/>
        <end position="60"/>
    </location>
</feature>
<dbReference type="PANTHER" id="PTHR43017">
    <property type="entry name" value="GALACTOSIDE O-ACETYLTRANSFERASE"/>
    <property type="match status" value="1"/>
</dbReference>
<accession>A0A9D1IQZ5</accession>
<reference evidence="7" key="1">
    <citation type="submission" date="2020-10" db="EMBL/GenBank/DDBJ databases">
        <authorList>
            <person name="Gilroy R."/>
        </authorList>
    </citation>
    <scope>NUCLEOTIDE SEQUENCE</scope>
    <source>
        <strain evidence="7">4509</strain>
    </source>
</reference>
<dbReference type="EC" id="2.3.1.-" evidence="5"/>
<dbReference type="Pfam" id="PF12464">
    <property type="entry name" value="Mac"/>
    <property type="match status" value="1"/>
</dbReference>
<evidence type="ECO:0000256" key="3">
    <source>
        <dbReference type="ARBA" id="ARBA00022737"/>
    </source>
</evidence>
<proteinExistence type="inferred from homology"/>
<evidence type="ECO:0000259" key="6">
    <source>
        <dbReference type="SMART" id="SM01266"/>
    </source>
</evidence>
<sequence>MSQTQKERMLAGLPYRANDPELKQIRAENKLRVARYNQLTRNQEQELTSLIKEILGGTGEHILVEPPIHFDYGRNTYVGEHFFANYNLTVLDVCKVTIGDNVMLAPNVSLYGAGHPIHPDARNSGYEYGAPITIGDNVWIGGSACVLPGVTIGNNVVIGAGSVVAKDIPDNVIAAGNPCRVIRQITEEDKRYYFKDKEFDVEWEGVAPQWR</sequence>
<dbReference type="SUPFAM" id="SSF51161">
    <property type="entry name" value="Trimeric LpxA-like enzymes"/>
    <property type="match status" value="1"/>
</dbReference>
<dbReference type="EMBL" id="DVMX01000020">
    <property type="protein sequence ID" value="HIU41146.1"/>
    <property type="molecule type" value="Genomic_DNA"/>
</dbReference>
<dbReference type="InterPro" id="IPR024688">
    <property type="entry name" value="Mac_dom"/>
</dbReference>
<dbReference type="InterPro" id="IPR011004">
    <property type="entry name" value="Trimer_LpxA-like_sf"/>
</dbReference>
<dbReference type="InterPro" id="IPR039369">
    <property type="entry name" value="LacA-like"/>
</dbReference>
<dbReference type="InterPro" id="IPR018357">
    <property type="entry name" value="Hexapep_transf_CS"/>
</dbReference>
<dbReference type="Proteomes" id="UP000824082">
    <property type="component" value="Unassembled WGS sequence"/>
</dbReference>
<evidence type="ECO:0000256" key="1">
    <source>
        <dbReference type="ARBA" id="ARBA00007274"/>
    </source>
</evidence>
<organism evidence="7 8">
    <name type="scientific">Candidatus Egerieicola faecale</name>
    <dbReference type="NCBI Taxonomy" id="2840774"/>
    <lineage>
        <taxon>Bacteria</taxon>
        <taxon>Bacillati</taxon>
        <taxon>Bacillota</taxon>
        <taxon>Clostridia</taxon>
        <taxon>Eubacteriales</taxon>
        <taxon>Oscillospiraceae</taxon>
        <taxon>Oscillospiraceae incertae sedis</taxon>
        <taxon>Candidatus Egerieicola</taxon>
    </lineage>
</organism>
<gene>
    <name evidence="7" type="ORF">IAD19_01175</name>
</gene>
<dbReference type="Pfam" id="PF00132">
    <property type="entry name" value="Hexapep"/>
    <property type="match status" value="1"/>
</dbReference>
<dbReference type="SMART" id="SM01266">
    <property type="entry name" value="Mac"/>
    <property type="match status" value="1"/>
</dbReference>
<dbReference type="AlphaFoldDB" id="A0A9D1IQZ5"/>
<dbReference type="GO" id="GO:0008870">
    <property type="term" value="F:galactoside O-acetyltransferase activity"/>
    <property type="evidence" value="ECO:0007669"/>
    <property type="project" value="TreeGrafter"/>
</dbReference>
<dbReference type="Gene3D" id="2.160.10.10">
    <property type="entry name" value="Hexapeptide repeat proteins"/>
    <property type="match status" value="1"/>
</dbReference>
<reference evidence="7" key="2">
    <citation type="journal article" date="2021" name="PeerJ">
        <title>Extensive microbial diversity within the chicken gut microbiome revealed by metagenomics and culture.</title>
        <authorList>
            <person name="Gilroy R."/>
            <person name="Ravi A."/>
            <person name="Getino M."/>
            <person name="Pursley I."/>
            <person name="Horton D.L."/>
            <person name="Alikhan N.F."/>
            <person name="Baker D."/>
            <person name="Gharbi K."/>
            <person name="Hall N."/>
            <person name="Watson M."/>
            <person name="Adriaenssens E.M."/>
            <person name="Foster-Nyarko E."/>
            <person name="Jarju S."/>
            <person name="Secka A."/>
            <person name="Antonio M."/>
            <person name="Oren A."/>
            <person name="Chaudhuri R.R."/>
            <person name="La Ragione R."/>
            <person name="Hildebrand F."/>
            <person name="Pallen M.J."/>
        </authorList>
    </citation>
    <scope>NUCLEOTIDE SEQUENCE</scope>
    <source>
        <strain evidence="7">4509</strain>
    </source>
</reference>
<keyword evidence="3" id="KW-0677">Repeat</keyword>
<dbReference type="FunFam" id="2.160.10.10:FF:000008">
    <property type="entry name" value="Maltose O-acetyltransferase"/>
    <property type="match status" value="1"/>
</dbReference>
<protein>
    <recommendedName>
        <fullName evidence="5">Acetyltransferase</fullName>
        <ecNumber evidence="5">2.3.1.-</ecNumber>
    </recommendedName>
</protein>
<comment type="similarity">
    <text evidence="1 5">Belongs to the transferase hexapeptide repeat family.</text>
</comment>
<evidence type="ECO:0000256" key="5">
    <source>
        <dbReference type="RuleBase" id="RU367021"/>
    </source>
</evidence>